<proteinExistence type="predicted"/>
<dbReference type="EMBL" id="PP995776">
    <property type="protein sequence ID" value="XDJ02771.1"/>
    <property type="molecule type" value="Genomic_DNA"/>
</dbReference>
<evidence type="ECO:0000313" key="1">
    <source>
        <dbReference type="EMBL" id="XDJ02771.1"/>
    </source>
</evidence>
<name>A0AB39C7S1_9CAUD</name>
<evidence type="ECO:0008006" key="2">
    <source>
        <dbReference type="Google" id="ProtNLM"/>
    </source>
</evidence>
<accession>A0AB39C7S1</accession>
<protein>
    <recommendedName>
        <fullName evidence="2">Terminal repeat-encoded protein</fullName>
    </recommendedName>
</protein>
<sequence length="110" mass="13625">MKIQKLPMWTEHDMFHFIQTKLNLAQLDYVDVQINRYQIQEEDDRKYFELYTSQFTFDIEMTYNEFLENIFYTEKIQKEFKTVKGLLQNCIKAEESNFKNEYEFNFISEL</sequence>
<organism evidence="1">
    <name type="scientific">Staphylococcus phage UHP46</name>
    <dbReference type="NCBI Taxonomy" id="3234966"/>
    <lineage>
        <taxon>Viruses</taxon>
        <taxon>Duplodnaviria</taxon>
        <taxon>Heunggongvirae</taxon>
        <taxon>Uroviricota</taxon>
        <taxon>Caudoviricetes</taxon>
        <taxon>Herelleviridae</taxon>
        <taxon>Twortvirinae</taxon>
        <taxon>Sciuriunavirus</taxon>
    </lineage>
</organism>
<reference evidence="1" key="1">
    <citation type="submission" date="2024-06" db="EMBL/GenBank/DDBJ databases">
        <authorList>
            <person name="Najeeb S."/>
            <person name="Khan I."/>
            <person name="Muhammad J."/>
            <person name="Abbas A."/>
            <person name="Jahangir M."/>
            <person name="Alvi I.A."/>
            <person name="Ullah A."/>
            <person name="Ullah A."/>
            <person name="Khan A."/>
        </authorList>
    </citation>
    <scope>NUCLEOTIDE SEQUENCE</scope>
</reference>